<keyword evidence="4" id="KW-0274">FAD</keyword>
<dbReference type="STRING" id="1122247.GCA_000379865_03382"/>
<dbReference type="InterPro" id="IPR037069">
    <property type="entry name" value="AcylCoA_DH/ox_N_sf"/>
</dbReference>
<dbReference type="Gene3D" id="1.20.140.10">
    <property type="entry name" value="Butyryl-CoA Dehydrogenase, subunit A, domain 3"/>
    <property type="match status" value="2"/>
</dbReference>
<dbReference type="GO" id="GO:0005886">
    <property type="term" value="C:plasma membrane"/>
    <property type="evidence" value="ECO:0007669"/>
    <property type="project" value="TreeGrafter"/>
</dbReference>
<dbReference type="InterPro" id="IPR046373">
    <property type="entry name" value="Acyl-CoA_Oxase/DH_mid-dom_sf"/>
</dbReference>
<dbReference type="Pfam" id="PF02771">
    <property type="entry name" value="Acyl-CoA_dh_N"/>
    <property type="match status" value="2"/>
</dbReference>
<evidence type="ECO:0000313" key="9">
    <source>
        <dbReference type="EMBL" id="EKF25049.1"/>
    </source>
</evidence>
<dbReference type="SUPFAM" id="SSF47203">
    <property type="entry name" value="Acyl-CoA dehydrogenase C-terminal domain-like"/>
    <property type="match status" value="2"/>
</dbReference>
<dbReference type="PANTHER" id="PTHR43292">
    <property type="entry name" value="ACYL-COA DEHYDROGENASE"/>
    <property type="match status" value="1"/>
</dbReference>
<reference evidence="9 10" key="1">
    <citation type="journal article" date="2012" name="J. Bacteriol.">
        <title>Genome sequence of Mycobacterium hassiacum DSM 44199, a rare source of heat-stable mycobacterial proteins.</title>
        <authorList>
            <person name="Tiago I."/>
            <person name="Maranha A."/>
            <person name="Mendes V."/>
            <person name="Alarico S."/>
            <person name="Moynihan P.J."/>
            <person name="Clarke A.J."/>
            <person name="Macedo-Ribeiro S."/>
            <person name="Pereira P.J."/>
            <person name="Empadinhas N."/>
        </authorList>
    </citation>
    <scope>NUCLEOTIDE SEQUENCE [LARGE SCALE GENOMIC DNA]</scope>
    <source>
        <strain evidence="10">DSM 44199 / CIP 105218 / JCM 12690 / 3849</strain>
    </source>
</reference>
<evidence type="ECO:0000256" key="5">
    <source>
        <dbReference type="ARBA" id="ARBA00023002"/>
    </source>
</evidence>
<comment type="cofactor">
    <cofactor evidence="1">
        <name>FAD</name>
        <dbReference type="ChEBI" id="CHEBI:57692"/>
    </cofactor>
</comment>
<evidence type="ECO:0000256" key="3">
    <source>
        <dbReference type="ARBA" id="ARBA00022630"/>
    </source>
</evidence>
<gene>
    <name evidence="9" type="ORF">C731_0925</name>
</gene>
<dbReference type="InterPro" id="IPR036250">
    <property type="entry name" value="AcylCo_DH-like_C"/>
</dbReference>
<dbReference type="PANTHER" id="PTHR43292:SF4">
    <property type="entry name" value="ACYL-COA DEHYDROGENASE FADE34"/>
    <property type="match status" value="1"/>
</dbReference>
<dbReference type="Gene3D" id="2.40.110.10">
    <property type="entry name" value="Butyryl-CoA Dehydrogenase, subunit A, domain 2"/>
    <property type="match status" value="1"/>
</dbReference>
<evidence type="ECO:0000256" key="2">
    <source>
        <dbReference type="ARBA" id="ARBA00009347"/>
    </source>
</evidence>
<dbReference type="InterPro" id="IPR009100">
    <property type="entry name" value="AcylCoA_DH/oxidase_NM_dom_sf"/>
</dbReference>
<dbReference type="GO" id="GO:0050660">
    <property type="term" value="F:flavin adenine dinucleotide binding"/>
    <property type="evidence" value="ECO:0007669"/>
    <property type="project" value="InterPro"/>
</dbReference>
<dbReference type="EMBL" id="AMRA01000024">
    <property type="protein sequence ID" value="EKF25049.1"/>
    <property type="molecule type" value="Genomic_DNA"/>
</dbReference>
<dbReference type="PATRIC" id="fig|1122247.3.peg.889"/>
<dbReference type="AlphaFoldDB" id="K5BKL0"/>
<sequence length="721" mass="76585">MGIAITEDHRELAVVARDFLAARKARAAARELLDAPAEQRPAFWPELAELGWLGLHIPEEYGGGGFGLPELVVVVEEFGRAVAPGPFVPTVIGSAIIARAGSDEQRRRWLPGLIDGSVTAGFGFPADGDGGITVDGGRASGRSGTVLGAGLADLLLLVAGADVLVVDARADGVRVEVPANLDPTRRSGRVVLTGTASEVLPGAAAVATALARVIAAAEAVGGAQDCVDTAVEYAKVREQFGRTIGTFQAVKHHLADMLVAAEQATATVWDAARAAAAGGDEFALMAAAAATLAFPAYVHNAELNIQVHGGIGFTWEHDAHLHLRRAITVRGVFGGRTAPAEVYQLTANGVVRENSIDLPPEAEQLREQVRAELAGWTGLSEEQVRDRLIETGYLMPHWPKPWGRAADAVEQLVIDQELAAAGIKRPDYGITSWVILTLIQHGTEDQIERYVRPALRREQIWCQLFSEPGAGSDAAAVSTRAVRTDGGWIVNGQKVWTSGAQYCHRGLATVRTDPDAPKHAGITTMIIDMHAPGVQVRPLRQITGNSEFNEVFFNDVFVPDHDVVGEPNNGWKVARATLGNERVSIGGGGSTRAPGFSIVDLTARFGDRVPGAVERAGRFLAEEHALRLLNLRRAARSVAGGEPGPEGNVTKLLIAEQFVTRARLAAELCGQDVGLLDEPAKFTGLFLLGSRGMTIAGGTSEITRNQIAERILGLPRDPLLK</sequence>
<keyword evidence="5" id="KW-0560">Oxidoreductase</keyword>
<dbReference type="OrthoDB" id="3964153at2"/>
<dbReference type="eggNOG" id="COG1960">
    <property type="taxonomic scope" value="Bacteria"/>
</dbReference>
<comment type="similarity">
    <text evidence="2">Belongs to the acyl-CoA dehydrogenase family.</text>
</comment>
<feature type="domain" description="Acyl-CoA dehydrogenase/oxidase C-terminal" evidence="6">
    <location>
        <begin position="209"/>
        <end position="329"/>
    </location>
</feature>
<dbReference type="InterPro" id="IPR052161">
    <property type="entry name" value="Mycobact_Acyl-CoA_DH"/>
</dbReference>
<dbReference type="Proteomes" id="UP000006265">
    <property type="component" value="Unassembled WGS sequence"/>
</dbReference>
<dbReference type="Gene3D" id="1.10.540.10">
    <property type="entry name" value="Acyl-CoA dehydrogenase/oxidase, N-terminal domain"/>
    <property type="match status" value="2"/>
</dbReference>
<dbReference type="RefSeq" id="WP_005625184.1">
    <property type="nucleotide sequence ID" value="NZ_AMRA01000024.1"/>
</dbReference>
<feature type="domain" description="Acyl-CoA dehydrogenase/oxidase N-terminal" evidence="8">
    <location>
        <begin position="381"/>
        <end position="456"/>
    </location>
</feature>
<dbReference type="InterPro" id="IPR013786">
    <property type="entry name" value="AcylCoA_DH/ox_N"/>
</dbReference>
<keyword evidence="10" id="KW-1185">Reference proteome</keyword>
<accession>K5BKL0</accession>
<feature type="domain" description="Acyl-CoA dehydrogenase/oxidase C-terminal" evidence="6">
    <location>
        <begin position="568"/>
        <end position="712"/>
    </location>
</feature>
<dbReference type="Pfam" id="PF02770">
    <property type="entry name" value="Acyl-CoA_dh_M"/>
    <property type="match status" value="1"/>
</dbReference>
<dbReference type="FunFam" id="2.40.110.10:FF:000011">
    <property type="entry name" value="Acyl-CoA dehydrogenase FadE34"/>
    <property type="match status" value="1"/>
</dbReference>
<name>K5BKL0_MYCHD</name>
<evidence type="ECO:0000256" key="1">
    <source>
        <dbReference type="ARBA" id="ARBA00001974"/>
    </source>
</evidence>
<dbReference type="InterPro" id="IPR009075">
    <property type="entry name" value="AcylCo_DH/oxidase_C"/>
</dbReference>
<protein>
    <submittedName>
        <fullName evidence="9">Acyl-CoA dehydrogenase, N-terminal domain protein</fullName>
    </submittedName>
</protein>
<evidence type="ECO:0000259" key="7">
    <source>
        <dbReference type="Pfam" id="PF02770"/>
    </source>
</evidence>
<evidence type="ECO:0000313" key="10">
    <source>
        <dbReference type="Proteomes" id="UP000006265"/>
    </source>
</evidence>
<feature type="domain" description="Acyl-CoA dehydrogenase/oxidase N-terminal" evidence="8">
    <location>
        <begin position="6"/>
        <end position="116"/>
    </location>
</feature>
<evidence type="ECO:0000256" key="4">
    <source>
        <dbReference type="ARBA" id="ARBA00022827"/>
    </source>
</evidence>
<dbReference type="GO" id="GO:0016627">
    <property type="term" value="F:oxidoreductase activity, acting on the CH-CH group of donors"/>
    <property type="evidence" value="ECO:0007669"/>
    <property type="project" value="InterPro"/>
</dbReference>
<evidence type="ECO:0000259" key="6">
    <source>
        <dbReference type="Pfam" id="PF00441"/>
    </source>
</evidence>
<comment type="caution">
    <text evidence="9">The sequence shown here is derived from an EMBL/GenBank/DDBJ whole genome shotgun (WGS) entry which is preliminary data.</text>
</comment>
<dbReference type="SUPFAM" id="SSF56645">
    <property type="entry name" value="Acyl-CoA dehydrogenase NM domain-like"/>
    <property type="match status" value="2"/>
</dbReference>
<proteinExistence type="inferred from homology"/>
<keyword evidence="3" id="KW-0285">Flavoprotein</keyword>
<feature type="domain" description="Acyl-CoA oxidase/dehydrogenase middle" evidence="7">
    <location>
        <begin position="462"/>
        <end position="556"/>
    </location>
</feature>
<dbReference type="InterPro" id="IPR006091">
    <property type="entry name" value="Acyl-CoA_Oxase/DH_mid-dom"/>
</dbReference>
<evidence type="ECO:0000259" key="8">
    <source>
        <dbReference type="Pfam" id="PF02771"/>
    </source>
</evidence>
<organism evidence="9 10">
    <name type="scientific">Mycolicibacterium hassiacum (strain DSM 44199 / CIP 105218 / JCM 12690 / 3849)</name>
    <name type="common">Mycobacterium hassiacum</name>
    <dbReference type="NCBI Taxonomy" id="1122247"/>
    <lineage>
        <taxon>Bacteria</taxon>
        <taxon>Bacillati</taxon>
        <taxon>Actinomycetota</taxon>
        <taxon>Actinomycetes</taxon>
        <taxon>Mycobacteriales</taxon>
        <taxon>Mycobacteriaceae</taxon>
        <taxon>Mycolicibacterium</taxon>
    </lineage>
</organism>
<dbReference type="Pfam" id="PF00441">
    <property type="entry name" value="Acyl-CoA_dh_1"/>
    <property type="match status" value="2"/>
</dbReference>